<keyword evidence="2" id="KW-1185">Reference proteome</keyword>
<evidence type="ECO:0000313" key="1">
    <source>
        <dbReference type="EMBL" id="CAD8101511.1"/>
    </source>
</evidence>
<evidence type="ECO:0000313" key="2">
    <source>
        <dbReference type="Proteomes" id="UP000692954"/>
    </source>
</evidence>
<protein>
    <submittedName>
        <fullName evidence="1">Uncharacterized protein</fullName>
    </submittedName>
</protein>
<sequence>MEQMEHLDKIQRIALQFKISLNYNSSFPKQTLVLLSSLSYTDKIQSINTI</sequence>
<gene>
    <name evidence="1" type="ORF">PSON_ATCC_30995.1.T0760023</name>
</gene>
<accession>A0A8S1PF89</accession>
<organism evidence="1 2">
    <name type="scientific">Paramecium sonneborni</name>
    <dbReference type="NCBI Taxonomy" id="65129"/>
    <lineage>
        <taxon>Eukaryota</taxon>
        <taxon>Sar</taxon>
        <taxon>Alveolata</taxon>
        <taxon>Ciliophora</taxon>
        <taxon>Intramacronucleata</taxon>
        <taxon>Oligohymenophorea</taxon>
        <taxon>Peniculida</taxon>
        <taxon>Parameciidae</taxon>
        <taxon>Paramecium</taxon>
    </lineage>
</organism>
<reference evidence="1" key="1">
    <citation type="submission" date="2021-01" db="EMBL/GenBank/DDBJ databases">
        <authorList>
            <consortium name="Genoscope - CEA"/>
            <person name="William W."/>
        </authorList>
    </citation>
    <scope>NUCLEOTIDE SEQUENCE</scope>
</reference>
<dbReference type="EMBL" id="CAJJDN010000076">
    <property type="protein sequence ID" value="CAD8101511.1"/>
    <property type="molecule type" value="Genomic_DNA"/>
</dbReference>
<dbReference type="Proteomes" id="UP000692954">
    <property type="component" value="Unassembled WGS sequence"/>
</dbReference>
<proteinExistence type="predicted"/>
<name>A0A8S1PF89_9CILI</name>
<comment type="caution">
    <text evidence="1">The sequence shown here is derived from an EMBL/GenBank/DDBJ whole genome shotgun (WGS) entry which is preliminary data.</text>
</comment>
<dbReference type="AlphaFoldDB" id="A0A8S1PF89"/>